<organism evidence="2">
    <name type="scientific">Anthurium amnicola</name>
    <dbReference type="NCBI Taxonomy" id="1678845"/>
    <lineage>
        <taxon>Eukaryota</taxon>
        <taxon>Viridiplantae</taxon>
        <taxon>Streptophyta</taxon>
        <taxon>Embryophyta</taxon>
        <taxon>Tracheophyta</taxon>
        <taxon>Spermatophyta</taxon>
        <taxon>Magnoliopsida</taxon>
        <taxon>Liliopsida</taxon>
        <taxon>Araceae</taxon>
        <taxon>Pothoideae</taxon>
        <taxon>Potheae</taxon>
        <taxon>Anthurium</taxon>
    </lineage>
</organism>
<dbReference type="PANTHER" id="PTHR35507:SF1">
    <property type="entry name" value="TMF_TATA_BD DOMAIN-CONTAINING PROTEIN"/>
    <property type="match status" value="1"/>
</dbReference>
<dbReference type="PANTHER" id="PTHR35507">
    <property type="entry name" value="OS09G0488600 PROTEIN"/>
    <property type="match status" value="1"/>
</dbReference>
<proteinExistence type="predicted"/>
<accession>A0A1D1Z1S7</accession>
<feature type="region of interest" description="Disordered" evidence="1">
    <location>
        <begin position="1"/>
        <end position="48"/>
    </location>
</feature>
<feature type="compositionally biased region" description="Low complexity" evidence="1">
    <location>
        <begin position="431"/>
        <end position="450"/>
    </location>
</feature>
<feature type="region of interest" description="Disordered" evidence="1">
    <location>
        <begin position="468"/>
        <end position="501"/>
    </location>
</feature>
<dbReference type="AlphaFoldDB" id="A0A1D1Z1S7"/>
<feature type="compositionally biased region" description="Low complexity" evidence="1">
    <location>
        <begin position="14"/>
        <end position="27"/>
    </location>
</feature>
<feature type="region of interest" description="Disordered" evidence="1">
    <location>
        <begin position="431"/>
        <end position="454"/>
    </location>
</feature>
<feature type="non-terminal residue" evidence="2">
    <location>
        <position position="1"/>
    </location>
</feature>
<protein>
    <submittedName>
        <fullName evidence="2">Uncharacterized protein</fullName>
    </submittedName>
</protein>
<gene>
    <name evidence="2" type="ORF">g.20106</name>
</gene>
<sequence length="501" mass="55074">VNSFRRSLAGQDAPLSPGISPTGSGSPAMDGDGNGEGPELALRSAPPPAPQAYVSLSALSPHVSPAPRRLSSCFSEPSRAVPPARKKLAWLSLQGRLVGAEEAASARAIGGRLSPEEAVAWELFSPMQRVLLVAIVAAAQAESKKSRHIARLRKSVDIRDLVLQNMQQKLDDLCEQMNSLNDQSRDYGGKFSAINGGFSGDEGLDHGPKSHSWDHQARKLNLQSGILPLETISSNEKRVVVGTDSGKGDAFFVCNTPEQEERRMSDLSDFCSSVTSSMDIQFSALAQEQDFYNLRKECEEKDEIIKELNGSARTSNIASSKRIGELEDVVRRKNMVITKLKKDMVVLEQKIIQLTRLQRPSFVASNSSDSKLPVMSNNLLYDMSSSSPSSSDSDCPAEKCEWQIQGSVPQRKCDSSQKGCSETIEIESATSSENSILLGRSAGRQQQRSRSPLKENCLNQKVNSDIVLRPRKLASSEGDPKRMRRRFHEDSRHTTPHRRWV</sequence>
<dbReference type="EMBL" id="GDJX01007051">
    <property type="protein sequence ID" value="JAT60885.1"/>
    <property type="molecule type" value="Transcribed_RNA"/>
</dbReference>
<evidence type="ECO:0000313" key="2">
    <source>
        <dbReference type="EMBL" id="JAT60885.1"/>
    </source>
</evidence>
<evidence type="ECO:0000256" key="1">
    <source>
        <dbReference type="SAM" id="MobiDB-lite"/>
    </source>
</evidence>
<reference evidence="2" key="1">
    <citation type="submission" date="2015-07" db="EMBL/GenBank/DDBJ databases">
        <title>Transcriptome Assembly of Anthurium amnicola.</title>
        <authorList>
            <person name="Suzuki J."/>
        </authorList>
    </citation>
    <scope>NUCLEOTIDE SEQUENCE</scope>
</reference>
<name>A0A1D1Z1S7_9ARAE</name>